<feature type="compositionally biased region" description="Basic and acidic residues" evidence="3">
    <location>
        <begin position="663"/>
        <end position="680"/>
    </location>
</feature>
<feature type="compositionally biased region" description="Basic and acidic residues" evidence="3">
    <location>
        <begin position="262"/>
        <end position="271"/>
    </location>
</feature>
<proteinExistence type="predicted"/>
<dbReference type="InParanoid" id="A0A482WEL6"/>
<feature type="region of interest" description="Disordered" evidence="3">
    <location>
        <begin position="647"/>
        <end position="680"/>
    </location>
</feature>
<evidence type="ECO:0000256" key="2">
    <source>
        <dbReference type="ARBA" id="ARBA00022900"/>
    </source>
</evidence>
<keyword evidence="5" id="KW-1185">Reference proteome</keyword>
<name>A0A482WEL6_LAOST</name>
<organism evidence="4 5">
    <name type="scientific">Laodelphax striatellus</name>
    <name type="common">Small brown planthopper</name>
    <name type="synonym">Delphax striatella</name>
    <dbReference type="NCBI Taxonomy" id="195883"/>
    <lineage>
        <taxon>Eukaryota</taxon>
        <taxon>Metazoa</taxon>
        <taxon>Ecdysozoa</taxon>
        <taxon>Arthropoda</taxon>
        <taxon>Hexapoda</taxon>
        <taxon>Insecta</taxon>
        <taxon>Pterygota</taxon>
        <taxon>Neoptera</taxon>
        <taxon>Paraneoptera</taxon>
        <taxon>Hemiptera</taxon>
        <taxon>Auchenorrhyncha</taxon>
        <taxon>Fulgoroidea</taxon>
        <taxon>Delphacidae</taxon>
        <taxon>Criomorphinae</taxon>
        <taxon>Laodelphax</taxon>
    </lineage>
</organism>
<keyword evidence="1" id="KW-0646">Protease inhibitor</keyword>
<evidence type="ECO:0008006" key="6">
    <source>
        <dbReference type="Google" id="ProtNLM"/>
    </source>
</evidence>
<feature type="compositionally biased region" description="Polar residues" evidence="3">
    <location>
        <begin position="329"/>
        <end position="346"/>
    </location>
</feature>
<dbReference type="EMBL" id="QKKF02037612">
    <property type="protein sequence ID" value="RZF31999.1"/>
    <property type="molecule type" value="Genomic_DNA"/>
</dbReference>
<dbReference type="SUPFAM" id="SSF56574">
    <property type="entry name" value="Serpins"/>
    <property type="match status" value="1"/>
</dbReference>
<evidence type="ECO:0000256" key="1">
    <source>
        <dbReference type="ARBA" id="ARBA00022690"/>
    </source>
</evidence>
<dbReference type="OrthoDB" id="8179360at2759"/>
<feature type="compositionally biased region" description="Polar residues" evidence="3">
    <location>
        <begin position="272"/>
        <end position="286"/>
    </location>
</feature>
<evidence type="ECO:0000313" key="5">
    <source>
        <dbReference type="Proteomes" id="UP000291343"/>
    </source>
</evidence>
<dbReference type="GO" id="GO:0004867">
    <property type="term" value="F:serine-type endopeptidase inhibitor activity"/>
    <property type="evidence" value="ECO:0007669"/>
    <property type="project" value="UniProtKB-KW"/>
</dbReference>
<gene>
    <name evidence="4" type="ORF">LSTR_LSTR007077</name>
</gene>
<feature type="region of interest" description="Disordered" evidence="3">
    <location>
        <begin position="453"/>
        <end position="511"/>
    </location>
</feature>
<dbReference type="InterPro" id="IPR042178">
    <property type="entry name" value="Serpin_sf_1"/>
</dbReference>
<feature type="region of interest" description="Disordered" evidence="3">
    <location>
        <begin position="207"/>
        <end position="417"/>
    </location>
</feature>
<sequence length="791" mass="83392">MRVEVAVGTNGKVPKLAATDNYETESQHAYPNQQSSIKPVFEVSVCYVSGYVGVLWASILVFGQQKPRDTAVEITNDFSICLLQVIATPKSNAIFSPYGLVSVSVLIYEGANHSSQSAQQIERALRLPANSNTTQMGFRDLHMTMRASKYFTSDGFLRGLVLSNPKAVLHRSYLEKLKYYGFEPDVSSILTTTTMIPTTTAMPANKTTEKEMVNKTTTKPPTTTTMKPTTELSGEDASTATSGAGSGSTEELTTTPPTDASVESKDGRADLDTTTVPSTMRTTAGDSSTNAEEGSTEGSGSTETENSREPLTEAPTSITTTPVPPTTGIKKSTTVDQDETSLQTPEESPEESASTDAASTEAASTDNTDAASTEAASTSGSSEGGGGGEDSSTSASTADDGTTSEDASQIPEQKTEASGITVANAMVSMLEAQQPETSTMMIDSQVTTAMDTVAAPTTSSADVTTSSTDGATSSSDSTTSNSDSATSNSDAAATESVATERTTTETTTTTTVPAEITTEPTTTSPVEETTATLLDAVTISPPSMREANEIEEKLGQLKALITSSLKENAKRLGILSKFEKFKQLDEEHEKRLGTFDSASPSTMNNSTSNDTDNDDVLSKMSIKTLFSDWVTIVPALSGSNEDYNYPFEESTEEKTVSTTDDDIFGRSRDNKPPATVRDREYEDYVSGGSGEDLLMTSSRRGGASVLEAKKREVVGVGGGGNGNATKNITKRSISGGVLHTSNPDTEASARFETADVRLAMVSSHGDNCLAADHPCLHGGTHIHNGLTYQPR</sequence>
<evidence type="ECO:0000256" key="3">
    <source>
        <dbReference type="SAM" id="MobiDB-lite"/>
    </source>
</evidence>
<dbReference type="InterPro" id="IPR036186">
    <property type="entry name" value="Serpin_sf"/>
</dbReference>
<feature type="region of interest" description="Disordered" evidence="3">
    <location>
        <begin position="592"/>
        <end position="612"/>
    </location>
</feature>
<dbReference type="STRING" id="195883.A0A482WEL6"/>
<comment type="caution">
    <text evidence="4">The sequence shown here is derived from an EMBL/GenBank/DDBJ whole genome shotgun (WGS) entry which is preliminary data.</text>
</comment>
<feature type="compositionally biased region" description="Low complexity" evidence="3">
    <location>
        <begin position="351"/>
        <end position="381"/>
    </location>
</feature>
<dbReference type="Gene3D" id="3.30.497.10">
    <property type="entry name" value="Antithrombin, subunit I, domain 2"/>
    <property type="match status" value="1"/>
</dbReference>
<accession>A0A482WEL6</accession>
<keyword evidence="2" id="KW-0722">Serine protease inhibitor</keyword>
<feature type="compositionally biased region" description="Low complexity" evidence="3">
    <location>
        <begin position="390"/>
        <end position="408"/>
    </location>
</feature>
<feature type="compositionally biased region" description="Low complexity" evidence="3">
    <location>
        <begin position="287"/>
        <end position="304"/>
    </location>
</feature>
<feature type="compositionally biased region" description="Low complexity" evidence="3">
    <location>
        <begin position="599"/>
        <end position="610"/>
    </location>
</feature>
<feature type="compositionally biased region" description="Low complexity" evidence="3">
    <location>
        <begin position="215"/>
        <end position="260"/>
    </location>
</feature>
<dbReference type="AlphaFoldDB" id="A0A482WEL6"/>
<dbReference type="Proteomes" id="UP000291343">
    <property type="component" value="Unassembled WGS sequence"/>
</dbReference>
<protein>
    <recommendedName>
        <fullName evidence="6">Serpin domain-containing protein</fullName>
    </recommendedName>
</protein>
<reference evidence="4 5" key="1">
    <citation type="journal article" date="2017" name="Gigascience">
        <title>Genome sequence of the small brown planthopper, Laodelphax striatellus.</title>
        <authorList>
            <person name="Zhu J."/>
            <person name="Jiang F."/>
            <person name="Wang X."/>
            <person name="Yang P."/>
            <person name="Bao Y."/>
            <person name="Zhao W."/>
            <person name="Wang W."/>
            <person name="Lu H."/>
            <person name="Wang Q."/>
            <person name="Cui N."/>
            <person name="Li J."/>
            <person name="Chen X."/>
            <person name="Luo L."/>
            <person name="Yu J."/>
            <person name="Kang L."/>
            <person name="Cui F."/>
        </authorList>
    </citation>
    <scope>NUCLEOTIDE SEQUENCE [LARGE SCALE GENOMIC DNA]</scope>
    <source>
        <strain evidence="4">Lst14</strain>
    </source>
</reference>
<evidence type="ECO:0000313" key="4">
    <source>
        <dbReference type="EMBL" id="RZF31999.1"/>
    </source>
</evidence>